<keyword evidence="9" id="KW-0472">Membrane</keyword>
<dbReference type="EC" id="3.4.21.1" evidence="8"/>
<evidence type="ECO:0000256" key="4">
    <source>
        <dbReference type="ARBA" id="ARBA00022670"/>
    </source>
</evidence>
<dbReference type="PANTHER" id="PTHR24276:SF98">
    <property type="entry name" value="FI18310P1-RELATED"/>
    <property type="match status" value="1"/>
</dbReference>
<evidence type="ECO:0000256" key="3">
    <source>
        <dbReference type="ARBA" id="ARBA00022525"/>
    </source>
</evidence>
<dbReference type="InterPro" id="IPR043504">
    <property type="entry name" value="Peptidase_S1_PA_chymotrypsin"/>
</dbReference>
<feature type="transmembrane region" description="Helical" evidence="9">
    <location>
        <begin position="12"/>
        <end position="31"/>
    </location>
</feature>
<comment type="similarity">
    <text evidence="2">Belongs to the peptidase S1 family.</text>
</comment>
<keyword evidence="6" id="KW-0720">Serine protease</keyword>
<evidence type="ECO:0000256" key="2">
    <source>
        <dbReference type="ARBA" id="ARBA00007664"/>
    </source>
</evidence>
<dbReference type="PROSITE" id="PS50240">
    <property type="entry name" value="TRYPSIN_DOM"/>
    <property type="match status" value="1"/>
</dbReference>
<keyword evidence="7" id="KW-1015">Disulfide bond</keyword>
<dbReference type="InterPro" id="IPR009003">
    <property type="entry name" value="Peptidase_S1_PA"/>
</dbReference>
<evidence type="ECO:0000313" key="12">
    <source>
        <dbReference type="Proteomes" id="UP000002358"/>
    </source>
</evidence>
<dbReference type="AlphaFoldDB" id="A0A7M7G694"/>
<dbReference type="GO" id="GO:0005576">
    <property type="term" value="C:extracellular region"/>
    <property type="evidence" value="ECO:0007669"/>
    <property type="project" value="UniProtKB-SubCell"/>
</dbReference>
<dbReference type="RefSeq" id="XP_001605658.3">
    <property type="nucleotide sequence ID" value="XM_001605608.5"/>
</dbReference>
<evidence type="ECO:0000256" key="1">
    <source>
        <dbReference type="ARBA" id="ARBA00004239"/>
    </source>
</evidence>
<evidence type="ECO:0000259" key="10">
    <source>
        <dbReference type="PROSITE" id="PS50240"/>
    </source>
</evidence>
<dbReference type="InterPro" id="IPR001254">
    <property type="entry name" value="Trypsin_dom"/>
</dbReference>
<evidence type="ECO:0000313" key="11">
    <source>
        <dbReference type="EnsemblMetazoa" id="XP_001605658"/>
    </source>
</evidence>
<dbReference type="Proteomes" id="UP000002358">
    <property type="component" value="Chromosome 2"/>
</dbReference>
<dbReference type="InterPro" id="IPR050430">
    <property type="entry name" value="Peptidase_S1"/>
</dbReference>
<dbReference type="InterPro" id="IPR001314">
    <property type="entry name" value="Peptidase_S1A"/>
</dbReference>
<dbReference type="InterPro" id="IPR018114">
    <property type="entry name" value="TRYPSIN_HIS"/>
</dbReference>
<dbReference type="FunFam" id="2.40.10.10:FF:000047">
    <property type="entry name" value="Trypsin eta"/>
    <property type="match status" value="1"/>
</dbReference>
<keyword evidence="12" id="KW-1185">Reference proteome</keyword>
<dbReference type="OrthoDB" id="60866at2759"/>
<dbReference type="FunCoup" id="A0A7M7G694">
    <property type="interactions" value="17"/>
</dbReference>
<organism evidence="11 12">
    <name type="scientific">Nasonia vitripennis</name>
    <name type="common">Parasitic wasp</name>
    <dbReference type="NCBI Taxonomy" id="7425"/>
    <lineage>
        <taxon>Eukaryota</taxon>
        <taxon>Metazoa</taxon>
        <taxon>Ecdysozoa</taxon>
        <taxon>Arthropoda</taxon>
        <taxon>Hexapoda</taxon>
        <taxon>Insecta</taxon>
        <taxon>Pterygota</taxon>
        <taxon>Neoptera</taxon>
        <taxon>Endopterygota</taxon>
        <taxon>Hymenoptera</taxon>
        <taxon>Apocrita</taxon>
        <taxon>Proctotrupomorpha</taxon>
        <taxon>Chalcidoidea</taxon>
        <taxon>Pteromalidae</taxon>
        <taxon>Pteromalinae</taxon>
        <taxon>Nasonia</taxon>
    </lineage>
</organism>
<dbReference type="PANTHER" id="PTHR24276">
    <property type="entry name" value="POLYSERASE-RELATED"/>
    <property type="match status" value="1"/>
</dbReference>
<keyword evidence="3" id="KW-0964">Secreted</keyword>
<comment type="subcellular location">
    <subcellularLocation>
        <location evidence="1">Secreted</location>
        <location evidence="1">Extracellular space</location>
    </subcellularLocation>
</comment>
<name>A0A7M7G694_NASVI</name>
<sequence>MSPLEQVVPYNTFIMKEVTSIIFLLSIIVSIHGLRTRIYGGSDAPEGRYPYQVSLRRPFHFCGGSIVNERWILTAAHCLQGKDVKTVQVVVGTTSRSQGSGTAYQAEKLIYHQGYSTEKFQNDIGLVRVDRDIKFSEKVQPIELARKDTIAVGESVVLSGWGRVAGDNKPEKLQHILLKVYDLEKCKTKMSHPVIETQICTFTKKSEGFCKGDSGGPLVNKNGVQVGIVAYARGCGAGNPDVYTRVSSFSDWIDKQIGQH</sequence>
<evidence type="ECO:0000256" key="6">
    <source>
        <dbReference type="ARBA" id="ARBA00022825"/>
    </source>
</evidence>
<feature type="domain" description="Peptidase S1" evidence="10">
    <location>
        <begin position="38"/>
        <end position="258"/>
    </location>
</feature>
<dbReference type="CDD" id="cd00190">
    <property type="entry name" value="Tryp_SPc"/>
    <property type="match status" value="1"/>
</dbReference>
<evidence type="ECO:0000256" key="9">
    <source>
        <dbReference type="SAM" id="Phobius"/>
    </source>
</evidence>
<dbReference type="InParanoid" id="A0A7M7G694"/>
<keyword evidence="4" id="KW-0645">Protease</keyword>
<dbReference type="GeneID" id="100122055"/>
<evidence type="ECO:0000256" key="8">
    <source>
        <dbReference type="ARBA" id="ARBA00044036"/>
    </source>
</evidence>
<dbReference type="Gene3D" id="2.40.10.10">
    <property type="entry name" value="Trypsin-like serine proteases"/>
    <property type="match status" value="2"/>
</dbReference>
<evidence type="ECO:0000256" key="7">
    <source>
        <dbReference type="ARBA" id="ARBA00023157"/>
    </source>
</evidence>
<dbReference type="KEGG" id="nvi:100122055"/>
<dbReference type="PRINTS" id="PR00722">
    <property type="entry name" value="CHYMOTRYPSIN"/>
</dbReference>
<keyword evidence="5" id="KW-0378">Hydrolase</keyword>
<dbReference type="PROSITE" id="PS00134">
    <property type="entry name" value="TRYPSIN_HIS"/>
    <property type="match status" value="1"/>
</dbReference>
<reference evidence="11" key="1">
    <citation type="submission" date="2021-01" db="UniProtKB">
        <authorList>
            <consortium name="EnsemblMetazoa"/>
        </authorList>
    </citation>
    <scope>IDENTIFICATION</scope>
</reference>
<keyword evidence="9" id="KW-1133">Transmembrane helix</keyword>
<accession>A0A7M7G694</accession>
<dbReference type="SMR" id="A0A7M7G694"/>
<dbReference type="SMART" id="SM00020">
    <property type="entry name" value="Tryp_SPc"/>
    <property type="match status" value="1"/>
</dbReference>
<proteinExistence type="inferred from homology"/>
<protein>
    <recommendedName>
        <fullName evidence="8">chymotrypsin</fullName>
        <ecNumber evidence="8">3.4.21.1</ecNumber>
    </recommendedName>
</protein>
<keyword evidence="9" id="KW-0812">Transmembrane</keyword>
<dbReference type="GO" id="GO:0004252">
    <property type="term" value="F:serine-type endopeptidase activity"/>
    <property type="evidence" value="ECO:0007669"/>
    <property type="project" value="UniProtKB-EC"/>
</dbReference>
<evidence type="ECO:0000256" key="5">
    <source>
        <dbReference type="ARBA" id="ARBA00022801"/>
    </source>
</evidence>
<dbReference type="Pfam" id="PF00089">
    <property type="entry name" value="Trypsin"/>
    <property type="match status" value="1"/>
</dbReference>
<dbReference type="EnsemblMetazoa" id="XM_001605608">
    <property type="protein sequence ID" value="XP_001605658"/>
    <property type="gene ID" value="LOC100122055"/>
</dbReference>
<dbReference type="SUPFAM" id="SSF50494">
    <property type="entry name" value="Trypsin-like serine proteases"/>
    <property type="match status" value="1"/>
</dbReference>
<dbReference type="GO" id="GO:0016485">
    <property type="term" value="P:protein processing"/>
    <property type="evidence" value="ECO:0007669"/>
    <property type="project" value="UniProtKB-ARBA"/>
</dbReference>